<evidence type="ECO:0000313" key="6">
    <source>
        <dbReference type="Proteomes" id="UP000054018"/>
    </source>
</evidence>
<dbReference type="Gene3D" id="1.25.40.280">
    <property type="entry name" value="alix/aip1 like domains"/>
    <property type="match status" value="1"/>
</dbReference>
<dbReference type="AlphaFoldDB" id="A0A0C9ZE89"/>
<dbReference type="InterPro" id="IPR037505">
    <property type="entry name" value="pH-resp_palC"/>
</dbReference>
<comment type="similarity">
    <text evidence="1">Belongs to the palC family.</text>
</comment>
<evidence type="ECO:0000259" key="4">
    <source>
        <dbReference type="PROSITE" id="PS51180"/>
    </source>
</evidence>
<dbReference type="STRING" id="765257.A0A0C9ZE89"/>
<dbReference type="Pfam" id="PF03097">
    <property type="entry name" value="BRO1"/>
    <property type="match status" value="1"/>
</dbReference>
<dbReference type="InterPro" id="IPR004328">
    <property type="entry name" value="BRO1_dom"/>
</dbReference>
<dbReference type="InterPro" id="IPR038499">
    <property type="entry name" value="BRO1_sf"/>
</dbReference>
<feature type="region of interest" description="Disordered" evidence="3">
    <location>
        <begin position="444"/>
        <end position="482"/>
    </location>
</feature>
<dbReference type="PANTHER" id="PTHR40463">
    <property type="entry name" value="PH-RESPONSE REGULATOR PROTEIN PALC"/>
    <property type="match status" value="1"/>
</dbReference>
<keyword evidence="6" id="KW-1185">Reference proteome</keyword>
<sequence length="482" mass="52212">MNIYLYHLPTTGTISFGDFCIDTSADKARTPAPHIAEATQTRANLRAVLKENKRTQDSEKDYLRLIKVLDDYLPQLYGIMSSVASSTVSLRFEPVFSWRTTLSSQLLNTCPRVPLPSLHADLAFSLLTYGMALSNFARLTVNALGYYEHDSAISAIERHTKDEKLNFAVSLLCRASGVFAYLSESALADWNNAGASGPRPPDLTTEVCAALSKMALADAQALAIRKLLSLSANESTLSPGPPLPKSHPSAALLAKLHLECASLYISARSLALTPGKVRTTRNAASESGIGASGEVTGELTRHLTDEAAFHSALAHKWLGVDAGERGVAIKGGEAVGFLAWAKRELEDLCGSFKGTLLRKDRMSGEDRRGKKERVILELASVEVFLLQYKKMNDSLSFQPVPKQSDLQTRIPAGRLAVSPKPYEPPIPAFGSSTSNKLLAHTVQNLDVPRQTASDTDSDSDSDKEVVKQLPSRKGYTGAGSYF</sequence>
<dbReference type="SMART" id="SM01041">
    <property type="entry name" value="BRO1"/>
    <property type="match status" value="1"/>
</dbReference>
<evidence type="ECO:0000256" key="1">
    <source>
        <dbReference type="ARBA" id="ARBA00010997"/>
    </source>
</evidence>
<evidence type="ECO:0000313" key="5">
    <source>
        <dbReference type="EMBL" id="KIK27621.1"/>
    </source>
</evidence>
<dbReference type="HOGENOM" id="CLU_027723_0_0_1"/>
<dbReference type="GO" id="GO:0005886">
    <property type="term" value="C:plasma membrane"/>
    <property type="evidence" value="ECO:0007669"/>
    <property type="project" value="TreeGrafter"/>
</dbReference>
<organism evidence="5 6">
    <name type="scientific">Pisolithus microcarpus 441</name>
    <dbReference type="NCBI Taxonomy" id="765257"/>
    <lineage>
        <taxon>Eukaryota</taxon>
        <taxon>Fungi</taxon>
        <taxon>Dikarya</taxon>
        <taxon>Basidiomycota</taxon>
        <taxon>Agaricomycotina</taxon>
        <taxon>Agaricomycetes</taxon>
        <taxon>Agaricomycetidae</taxon>
        <taxon>Boletales</taxon>
        <taxon>Sclerodermatineae</taxon>
        <taxon>Pisolithaceae</taxon>
        <taxon>Pisolithus</taxon>
    </lineage>
</organism>
<proteinExistence type="inferred from homology"/>
<dbReference type="EMBL" id="KN833695">
    <property type="protein sequence ID" value="KIK27621.1"/>
    <property type="molecule type" value="Genomic_DNA"/>
</dbReference>
<reference evidence="5 6" key="1">
    <citation type="submission" date="2014-04" db="EMBL/GenBank/DDBJ databases">
        <authorList>
            <consortium name="DOE Joint Genome Institute"/>
            <person name="Kuo A."/>
            <person name="Kohler A."/>
            <person name="Costa M.D."/>
            <person name="Nagy L.G."/>
            <person name="Floudas D."/>
            <person name="Copeland A."/>
            <person name="Barry K.W."/>
            <person name="Cichocki N."/>
            <person name="Veneault-Fourrey C."/>
            <person name="LaButti K."/>
            <person name="Lindquist E.A."/>
            <person name="Lipzen A."/>
            <person name="Lundell T."/>
            <person name="Morin E."/>
            <person name="Murat C."/>
            <person name="Sun H."/>
            <person name="Tunlid A."/>
            <person name="Henrissat B."/>
            <person name="Grigoriev I.V."/>
            <person name="Hibbett D.S."/>
            <person name="Martin F."/>
            <person name="Nordberg H.P."/>
            <person name="Cantor M.N."/>
            <person name="Hua S.X."/>
        </authorList>
    </citation>
    <scope>NUCLEOTIDE SEQUENCE [LARGE SCALE GENOMIC DNA]</scope>
    <source>
        <strain evidence="5 6">441</strain>
    </source>
</reference>
<dbReference type="PROSITE" id="PS51180">
    <property type="entry name" value="BRO1"/>
    <property type="match status" value="1"/>
</dbReference>
<dbReference type="GO" id="GO:0071467">
    <property type="term" value="P:cellular response to pH"/>
    <property type="evidence" value="ECO:0007669"/>
    <property type="project" value="InterPro"/>
</dbReference>
<dbReference type="CDD" id="cd09245">
    <property type="entry name" value="BRO1_UmRIM23-like"/>
    <property type="match status" value="1"/>
</dbReference>
<accession>A0A0C9ZE89</accession>
<name>A0A0C9ZE89_9AGAM</name>
<feature type="domain" description="BRO1" evidence="4">
    <location>
        <begin position="2"/>
        <end position="482"/>
    </location>
</feature>
<protein>
    <recommendedName>
        <fullName evidence="2">pH-response regulator protein palC</fullName>
    </recommendedName>
</protein>
<evidence type="ECO:0000256" key="2">
    <source>
        <dbReference type="ARBA" id="ARBA00022193"/>
    </source>
</evidence>
<evidence type="ECO:0000256" key="3">
    <source>
        <dbReference type="SAM" id="MobiDB-lite"/>
    </source>
</evidence>
<dbReference type="PANTHER" id="PTHR40463:SF1">
    <property type="entry name" value="PH-RESPONSE REGULATOR PROTEIN PALC"/>
    <property type="match status" value="1"/>
</dbReference>
<dbReference type="OrthoDB" id="10266451at2759"/>
<dbReference type="Proteomes" id="UP000054018">
    <property type="component" value="Unassembled WGS sequence"/>
</dbReference>
<reference evidence="6" key="2">
    <citation type="submission" date="2015-01" db="EMBL/GenBank/DDBJ databases">
        <title>Evolutionary Origins and Diversification of the Mycorrhizal Mutualists.</title>
        <authorList>
            <consortium name="DOE Joint Genome Institute"/>
            <consortium name="Mycorrhizal Genomics Consortium"/>
            <person name="Kohler A."/>
            <person name="Kuo A."/>
            <person name="Nagy L.G."/>
            <person name="Floudas D."/>
            <person name="Copeland A."/>
            <person name="Barry K.W."/>
            <person name="Cichocki N."/>
            <person name="Veneault-Fourrey C."/>
            <person name="LaButti K."/>
            <person name="Lindquist E.A."/>
            <person name="Lipzen A."/>
            <person name="Lundell T."/>
            <person name="Morin E."/>
            <person name="Murat C."/>
            <person name="Riley R."/>
            <person name="Ohm R."/>
            <person name="Sun H."/>
            <person name="Tunlid A."/>
            <person name="Henrissat B."/>
            <person name="Grigoriev I.V."/>
            <person name="Hibbett D.S."/>
            <person name="Martin F."/>
        </authorList>
    </citation>
    <scope>NUCLEOTIDE SEQUENCE [LARGE SCALE GENOMIC DNA]</scope>
    <source>
        <strain evidence="6">441</strain>
    </source>
</reference>
<gene>
    <name evidence="5" type="ORF">PISMIDRAFT_92829</name>
</gene>